<accession>A0A4Y7KGY5</accession>
<keyword evidence="1" id="KW-0472">Membrane</keyword>
<dbReference type="Gramene" id="RZC71165">
    <property type="protein sequence ID" value="RZC71165"/>
    <property type="gene ID" value="C5167_034343"/>
</dbReference>
<dbReference type="Proteomes" id="UP000316621">
    <property type="component" value="Chromosome 7"/>
</dbReference>
<evidence type="ECO:0000256" key="1">
    <source>
        <dbReference type="SAM" id="Phobius"/>
    </source>
</evidence>
<dbReference type="AlphaFoldDB" id="A0A4Y7KGY5"/>
<keyword evidence="3" id="KW-1185">Reference proteome</keyword>
<proteinExistence type="predicted"/>
<organism evidence="2 3">
    <name type="scientific">Papaver somniferum</name>
    <name type="common">Opium poppy</name>
    <dbReference type="NCBI Taxonomy" id="3469"/>
    <lineage>
        <taxon>Eukaryota</taxon>
        <taxon>Viridiplantae</taxon>
        <taxon>Streptophyta</taxon>
        <taxon>Embryophyta</taxon>
        <taxon>Tracheophyta</taxon>
        <taxon>Spermatophyta</taxon>
        <taxon>Magnoliopsida</taxon>
        <taxon>Ranunculales</taxon>
        <taxon>Papaveraceae</taxon>
        <taxon>Papaveroideae</taxon>
        <taxon>Papaver</taxon>
    </lineage>
</organism>
<keyword evidence="1" id="KW-1133">Transmembrane helix</keyword>
<evidence type="ECO:0000313" key="3">
    <source>
        <dbReference type="Proteomes" id="UP000316621"/>
    </source>
</evidence>
<feature type="transmembrane region" description="Helical" evidence="1">
    <location>
        <begin position="95"/>
        <end position="116"/>
    </location>
</feature>
<reference evidence="2 3" key="1">
    <citation type="journal article" date="2018" name="Science">
        <title>The opium poppy genome and morphinan production.</title>
        <authorList>
            <person name="Guo L."/>
            <person name="Winzer T."/>
            <person name="Yang X."/>
            <person name="Li Y."/>
            <person name="Ning Z."/>
            <person name="He Z."/>
            <person name="Teodor R."/>
            <person name="Lu Y."/>
            <person name="Bowser T.A."/>
            <person name="Graham I.A."/>
            <person name="Ye K."/>
        </authorList>
    </citation>
    <scope>NUCLEOTIDE SEQUENCE [LARGE SCALE GENOMIC DNA]</scope>
    <source>
        <strain evidence="3">cv. HN1</strain>
        <tissue evidence="2">Leaves</tissue>
    </source>
</reference>
<evidence type="ECO:0000313" key="2">
    <source>
        <dbReference type="EMBL" id="RZC71165.1"/>
    </source>
</evidence>
<sequence length="202" mass="23930">MVRQVFNVKKGNLNVKRNTEKSSSENYIALESLLGSEKRLKASNIEELEEIVKPLLRTLFVKTPPSPPPWFLKDVHHERRTTATTNLRFQCRKRWFLIIMLKMEMILGCFLSITFLDTVFNLMDKFIVSIKYGKNDSKDLFDILDSNKLNAHLKEHMLASQLKEKFKQWRLFMRALEVLSKLRRWIHTTVDGSQQYYLNFDS</sequence>
<gene>
    <name evidence="2" type="ORF">C5167_034343</name>
</gene>
<keyword evidence="1" id="KW-0812">Transmembrane</keyword>
<dbReference type="EMBL" id="CM010721">
    <property type="protein sequence ID" value="RZC71165.1"/>
    <property type="molecule type" value="Genomic_DNA"/>
</dbReference>
<protein>
    <submittedName>
        <fullName evidence="2">Uncharacterized protein</fullName>
    </submittedName>
</protein>
<name>A0A4Y7KGY5_PAPSO</name>